<proteinExistence type="predicted"/>
<keyword evidence="4 11" id="KW-0067">ATP-binding</keyword>
<dbReference type="RefSeq" id="WP_085864059.1">
    <property type="nucleotide sequence ID" value="NZ_FWFT01000002.1"/>
</dbReference>
<evidence type="ECO:0000256" key="2">
    <source>
        <dbReference type="ARBA" id="ARBA00022692"/>
    </source>
</evidence>
<dbReference type="GO" id="GO:0034040">
    <property type="term" value="F:ATPase-coupled lipid transmembrane transporter activity"/>
    <property type="evidence" value="ECO:0007669"/>
    <property type="project" value="TreeGrafter"/>
</dbReference>
<dbReference type="Gene3D" id="3.40.50.300">
    <property type="entry name" value="P-loop containing nucleotide triphosphate hydrolases"/>
    <property type="match status" value="1"/>
</dbReference>
<accession>A0A1Y5S902</accession>
<keyword evidence="2 8" id="KW-0812">Transmembrane</keyword>
<organism evidence="11 12">
    <name type="scientific">Pseudooctadecabacter jejudonensis</name>
    <dbReference type="NCBI Taxonomy" id="1391910"/>
    <lineage>
        <taxon>Bacteria</taxon>
        <taxon>Pseudomonadati</taxon>
        <taxon>Pseudomonadota</taxon>
        <taxon>Alphaproteobacteria</taxon>
        <taxon>Rhodobacterales</taxon>
        <taxon>Paracoccaceae</taxon>
        <taxon>Pseudooctadecabacter</taxon>
    </lineage>
</organism>
<dbReference type="InterPro" id="IPR017871">
    <property type="entry name" value="ABC_transporter-like_CS"/>
</dbReference>
<evidence type="ECO:0000256" key="7">
    <source>
        <dbReference type="ARBA" id="ARBA00024725"/>
    </source>
</evidence>
<keyword evidence="11" id="KW-0378">Hydrolase</keyword>
<dbReference type="GO" id="GO:0016887">
    <property type="term" value="F:ATP hydrolysis activity"/>
    <property type="evidence" value="ECO:0007669"/>
    <property type="project" value="InterPro"/>
</dbReference>
<evidence type="ECO:0000313" key="11">
    <source>
        <dbReference type="EMBL" id="SLN33795.1"/>
    </source>
</evidence>
<dbReference type="PANTHER" id="PTHR24221:SF203">
    <property type="entry name" value="ATP-BINDING_PERMEASE FUSION ABC TRANSPORTER-RELATED"/>
    <property type="match status" value="1"/>
</dbReference>
<name>A0A1Y5S902_9RHOB</name>
<feature type="transmembrane region" description="Helical" evidence="8">
    <location>
        <begin position="44"/>
        <end position="67"/>
    </location>
</feature>
<evidence type="ECO:0000256" key="5">
    <source>
        <dbReference type="ARBA" id="ARBA00022989"/>
    </source>
</evidence>
<dbReference type="SUPFAM" id="SSF52540">
    <property type="entry name" value="P-loop containing nucleoside triphosphate hydrolases"/>
    <property type="match status" value="1"/>
</dbReference>
<reference evidence="11 12" key="1">
    <citation type="submission" date="2017-03" db="EMBL/GenBank/DDBJ databases">
        <authorList>
            <person name="Afonso C.L."/>
            <person name="Miller P.J."/>
            <person name="Scott M.A."/>
            <person name="Spackman E."/>
            <person name="Goraichik I."/>
            <person name="Dimitrov K.M."/>
            <person name="Suarez D.L."/>
            <person name="Swayne D.E."/>
        </authorList>
    </citation>
    <scope>NUCLEOTIDE SEQUENCE [LARGE SCALE GENOMIC DNA]</scope>
    <source>
        <strain evidence="11 12">CECT 8397</strain>
    </source>
</reference>
<feature type="transmembrane region" description="Helical" evidence="8">
    <location>
        <begin position="73"/>
        <end position="94"/>
    </location>
</feature>
<feature type="transmembrane region" description="Helical" evidence="8">
    <location>
        <begin position="269"/>
        <end position="289"/>
    </location>
</feature>
<dbReference type="SUPFAM" id="SSF90123">
    <property type="entry name" value="ABC transporter transmembrane region"/>
    <property type="match status" value="1"/>
</dbReference>
<evidence type="ECO:0000256" key="4">
    <source>
        <dbReference type="ARBA" id="ARBA00022840"/>
    </source>
</evidence>
<dbReference type="AlphaFoldDB" id="A0A1Y5S902"/>
<dbReference type="PROSITE" id="PS00211">
    <property type="entry name" value="ABC_TRANSPORTER_1"/>
    <property type="match status" value="1"/>
</dbReference>
<dbReference type="Proteomes" id="UP000193623">
    <property type="component" value="Unassembled WGS sequence"/>
</dbReference>
<keyword evidence="12" id="KW-1185">Reference proteome</keyword>
<dbReference type="EC" id="3.6.3.-" evidence="11"/>
<evidence type="ECO:0000256" key="6">
    <source>
        <dbReference type="ARBA" id="ARBA00023136"/>
    </source>
</evidence>
<evidence type="ECO:0000256" key="1">
    <source>
        <dbReference type="ARBA" id="ARBA00004651"/>
    </source>
</evidence>
<dbReference type="GO" id="GO:0005886">
    <property type="term" value="C:plasma membrane"/>
    <property type="evidence" value="ECO:0007669"/>
    <property type="project" value="UniProtKB-SubCell"/>
</dbReference>
<dbReference type="OrthoDB" id="9808328at2"/>
<dbReference type="InterPro" id="IPR036640">
    <property type="entry name" value="ABC1_TM_sf"/>
</dbReference>
<dbReference type="InterPro" id="IPR003439">
    <property type="entry name" value="ABC_transporter-like_ATP-bd"/>
</dbReference>
<evidence type="ECO:0000256" key="3">
    <source>
        <dbReference type="ARBA" id="ARBA00022741"/>
    </source>
</evidence>
<dbReference type="SMART" id="SM00382">
    <property type="entry name" value="AAA"/>
    <property type="match status" value="1"/>
</dbReference>
<dbReference type="InterPro" id="IPR011527">
    <property type="entry name" value="ABC1_TM_dom"/>
</dbReference>
<evidence type="ECO:0000256" key="8">
    <source>
        <dbReference type="SAM" id="Phobius"/>
    </source>
</evidence>
<sequence length="613" mass="65859">MILQTWRRMVIWGVRALRSEDRAVTPPPQTLLNFIRWSIRGAGWAIALTIGLSLAHGATEVATAWALGRIVDAVADGALSSAGWVLALALFLLLIARPILFSAGAFVQSIVLGPGIFTQTLQRLYRHSVGQAVSFFDNDFAGRLAQKQMQTAGAMAQAITESSGPILFGLASVLGAVVLVATIAPVLVLVMLVWFLGYLAFLRFTIPKVRSRAGARAEARSQVTGHVVDTVTNIKTVKLFARADHEDEQAIRAMRVLHERQGDFGEISVLFRLGLTFIAGLLPIALVGVGLMQPDASAGDIAAMGAVAIRLSQMTGFISFTLMSIYADLGEIEDGMKTLAGRHTLTDAKGAGVLSVEGGQIEFKNVTFDYDGTGGGIRDINLTVKPGEKLGIVGGSGAGKSTLVNLLLRLYDAKEGRIEIDGQNIATVTQDSLRQTIGVVTQETAMFNRSVRANVLYGRPDATDDEMMDAINRAEARQFIEDLKDTKGRTAFQAHLGERGVKLSGGQRQRIALARAMLKDAPILVLDEATSALDSEVEAAIQIALDRAMEGKTVVAIAHRLSTIAHMDRIIVLEQGRIVEEGSHQDLLAQGGTYARYWTRQSGGFDVENAEAS</sequence>
<comment type="function">
    <text evidence="7">Part of an ABC transporter complex. Transmembrane domains (TMD) form a pore in the inner membrane and the ATP-binding domain (NBD) is responsible for energy generation.</text>
</comment>
<gene>
    <name evidence="11" type="ORF">PSJ8397_01637</name>
</gene>
<keyword evidence="5 8" id="KW-1133">Transmembrane helix</keyword>
<evidence type="ECO:0000313" key="12">
    <source>
        <dbReference type="Proteomes" id="UP000193623"/>
    </source>
</evidence>
<dbReference type="PROSITE" id="PS50893">
    <property type="entry name" value="ABC_TRANSPORTER_2"/>
    <property type="match status" value="1"/>
</dbReference>
<feature type="transmembrane region" description="Helical" evidence="8">
    <location>
        <begin position="173"/>
        <end position="202"/>
    </location>
</feature>
<dbReference type="InterPro" id="IPR003593">
    <property type="entry name" value="AAA+_ATPase"/>
</dbReference>
<dbReference type="EMBL" id="FWFT01000002">
    <property type="protein sequence ID" value="SLN33795.1"/>
    <property type="molecule type" value="Genomic_DNA"/>
</dbReference>
<feature type="domain" description="ABC transmembrane type-1" evidence="10">
    <location>
        <begin position="47"/>
        <end position="327"/>
    </location>
</feature>
<keyword evidence="3" id="KW-0547">Nucleotide-binding</keyword>
<comment type="subcellular location">
    <subcellularLocation>
        <location evidence="1">Cell membrane</location>
        <topology evidence="1">Multi-pass membrane protein</topology>
    </subcellularLocation>
</comment>
<dbReference type="GO" id="GO:0005524">
    <property type="term" value="F:ATP binding"/>
    <property type="evidence" value="ECO:0007669"/>
    <property type="project" value="UniProtKB-KW"/>
</dbReference>
<feature type="transmembrane region" description="Helical" evidence="8">
    <location>
        <begin position="99"/>
        <end position="117"/>
    </location>
</feature>
<dbReference type="Pfam" id="PF00005">
    <property type="entry name" value="ABC_tran"/>
    <property type="match status" value="1"/>
</dbReference>
<dbReference type="PANTHER" id="PTHR24221">
    <property type="entry name" value="ATP-BINDING CASSETTE SUB-FAMILY B"/>
    <property type="match status" value="1"/>
</dbReference>
<keyword evidence="6 8" id="KW-0472">Membrane</keyword>
<evidence type="ECO:0000259" key="9">
    <source>
        <dbReference type="PROSITE" id="PS50893"/>
    </source>
</evidence>
<dbReference type="InterPro" id="IPR027417">
    <property type="entry name" value="P-loop_NTPase"/>
</dbReference>
<feature type="domain" description="ABC transporter" evidence="9">
    <location>
        <begin position="361"/>
        <end position="600"/>
    </location>
</feature>
<dbReference type="Gene3D" id="1.20.1560.10">
    <property type="entry name" value="ABC transporter type 1, transmembrane domain"/>
    <property type="match status" value="1"/>
</dbReference>
<dbReference type="FunFam" id="3.40.50.300:FF:000218">
    <property type="entry name" value="Multidrug ABC transporter ATP-binding protein"/>
    <property type="match status" value="1"/>
</dbReference>
<dbReference type="Pfam" id="PF00664">
    <property type="entry name" value="ABC_membrane"/>
    <property type="match status" value="1"/>
</dbReference>
<dbReference type="GO" id="GO:0140359">
    <property type="term" value="F:ABC-type transporter activity"/>
    <property type="evidence" value="ECO:0007669"/>
    <property type="project" value="InterPro"/>
</dbReference>
<dbReference type="InterPro" id="IPR039421">
    <property type="entry name" value="Type_1_exporter"/>
</dbReference>
<protein>
    <submittedName>
        <fullName evidence="11">Putative multidrug export ATP-binding/permease protein</fullName>
        <ecNumber evidence="11">3.6.3.-</ecNumber>
    </submittedName>
</protein>
<dbReference type="PROSITE" id="PS50929">
    <property type="entry name" value="ABC_TM1F"/>
    <property type="match status" value="1"/>
</dbReference>
<evidence type="ECO:0000259" key="10">
    <source>
        <dbReference type="PROSITE" id="PS50929"/>
    </source>
</evidence>